<dbReference type="PANTHER" id="PTHR24064">
    <property type="entry name" value="SOLUTE CARRIER FAMILY 22 MEMBER"/>
    <property type="match status" value="1"/>
</dbReference>
<evidence type="ECO:0000313" key="7">
    <source>
        <dbReference type="Proteomes" id="UP000017246"/>
    </source>
</evidence>
<dbReference type="InterPro" id="IPR005828">
    <property type="entry name" value="MFS_sugar_transport-like"/>
</dbReference>
<dbReference type="GO" id="GO:0016020">
    <property type="term" value="C:membrane"/>
    <property type="evidence" value="ECO:0007669"/>
    <property type="project" value="UniProtKB-SubCell"/>
</dbReference>
<dbReference type="Pfam" id="PF00083">
    <property type="entry name" value="Sugar_tr"/>
    <property type="match status" value="1"/>
</dbReference>
<dbReference type="OrthoDB" id="10021984at2759"/>
<feature type="transmembrane region" description="Helical" evidence="5">
    <location>
        <begin position="225"/>
        <end position="248"/>
    </location>
</feature>
<proteinExistence type="predicted"/>
<dbReference type="GO" id="GO:0022857">
    <property type="term" value="F:transmembrane transporter activity"/>
    <property type="evidence" value="ECO:0007669"/>
    <property type="project" value="InterPro"/>
</dbReference>
<feature type="transmembrane region" description="Helical" evidence="5">
    <location>
        <begin position="493"/>
        <end position="513"/>
    </location>
</feature>
<feature type="transmembrane region" description="Helical" evidence="5">
    <location>
        <begin position="459"/>
        <end position="481"/>
    </location>
</feature>
<gene>
    <name evidence="6" type="ORF">EmuJ_000957000</name>
</gene>
<sequence length="578" mass="65172">MALKVNSRKSTACGVNVHSKIRPQRRCNTLASTPAVNMDHENAMERVYGNGSFCIILTLCLASFSFILAYEYQSIVFLNFSPKFTCSDARITNASSVTWISKSNYFKLTSSQKSTLPFSNDGDVEQCYAAVSDAAKNVRALVCTNFTYDDSMMRLTIITDHDLVCDKRIWANWLVAATMIAIAVGHSFAIFTDQFSRRRVLIFYMVMEIFWSLVTPFSSNLVGVFIFRIMRMLSIPLCYYATGLLYELLPARKRTLYGNLYWIPFCLGYMSTAGLAYLTRDWKVFRLYGLLGLVGYIPLFFLLPESPRWLILNGKYEEYKKTLATLARWNRVKLSENFLDEAVGVVRSIDMATLKEPVGKPETLVDVFRSKNVRCIFLVFCAQLSAVSIGYYGLSTNADFASDNVFLNVFYMGLSEAPSGFLGWLLCHLFSRRCSFIFAAAFVIPSLLVAPILRPFSSLANTLIISIGKLMLTVEYNICLLHMTEFFPTTVRNMGLFFVMAFGCAISGLSTFINDLHVIYAYLPGIVYAAMNLIATLLTFLFLPNTKDCPLAQTISQAERLRRGKEGQWIASLNSQNV</sequence>
<feature type="transmembrane region" description="Helical" evidence="5">
    <location>
        <begin position="201"/>
        <end position="219"/>
    </location>
</feature>
<evidence type="ECO:0000256" key="5">
    <source>
        <dbReference type="SAM" id="Phobius"/>
    </source>
</evidence>
<keyword evidence="3 5" id="KW-1133">Transmembrane helix</keyword>
<dbReference type="SUPFAM" id="SSF103473">
    <property type="entry name" value="MFS general substrate transporter"/>
    <property type="match status" value="1"/>
</dbReference>
<evidence type="ECO:0000256" key="1">
    <source>
        <dbReference type="ARBA" id="ARBA00004141"/>
    </source>
</evidence>
<name>A0A068YAR3_ECHMU</name>
<dbReference type="Gene3D" id="1.20.1250.20">
    <property type="entry name" value="MFS general substrate transporter like domains"/>
    <property type="match status" value="1"/>
</dbReference>
<evidence type="ECO:0000256" key="2">
    <source>
        <dbReference type="ARBA" id="ARBA00022692"/>
    </source>
</evidence>
<feature type="transmembrane region" description="Helical" evidence="5">
    <location>
        <begin position="434"/>
        <end position="453"/>
    </location>
</feature>
<feature type="transmembrane region" description="Helical" evidence="5">
    <location>
        <begin position="519"/>
        <end position="543"/>
    </location>
</feature>
<dbReference type="InterPro" id="IPR036259">
    <property type="entry name" value="MFS_trans_sf"/>
</dbReference>
<evidence type="ECO:0000256" key="3">
    <source>
        <dbReference type="ARBA" id="ARBA00022989"/>
    </source>
</evidence>
<protein>
    <submittedName>
        <fullName evidence="6">Solute carrier family 22</fullName>
    </submittedName>
</protein>
<feature type="transmembrane region" description="Helical" evidence="5">
    <location>
        <begin position="170"/>
        <end position="189"/>
    </location>
</feature>
<evidence type="ECO:0000256" key="4">
    <source>
        <dbReference type="ARBA" id="ARBA00023136"/>
    </source>
</evidence>
<dbReference type="Proteomes" id="UP000017246">
    <property type="component" value="Unassembled WGS sequence"/>
</dbReference>
<dbReference type="AlphaFoldDB" id="A0A068YAR3"/>
<feature type="transmembrane region" description="Helical" evidence="5">
    <location>
        <begin position="406"/>
        <end position="427"/>
    </location>
</feature>
<dbReference type="EMBL" id="LN902842">
    <property type="protein sequence ID" value="CDS41888.1"/>
    <property type="molecule type" value="Genomic_DNA"/>
</dbReference>
<feature type="transmembrane region" description="Helical" evidence="5">
    <location>
        <begin position="47"/>
        <end position="70"/>
    </location>
</feature>
<keyword evidence="2 5" id="KW-0812">Transmembrane</keyword>
<feature type="transmembrane region" description="Helical" evidence="5">
    <location>
        <begin position="285"/>
        <end position="303"/>
    </location>
</feature>
<comment type="subcellular location">
    <subcellularLocation>
        <location evidence="1">Membrane</location>
        <topology evidence="1">Multi-pass membrane protein</topology>
    </subcellularLocation>
</comment>
<dbReference type="STRING" id="6211.A0A068YAR3"/>
<keyword evidence="4 5" id="KW-0472">Membrane</keyword>
<evidence type="ECO:0000313" key="6">
    <source>
        <dbReference type="EMBL" id="CDS41888.1"/>
    </source>
</evidence>
<dbReference type="eggNOG" id="KOG0255">
    <property type="taxonomic scope" value="Eukaryota"/>
</dbReference>
<feature type="transmembrane region" description="Helical" evidence="5">
    <location>
        <begin position="375"/>
        <end position="394"/>
    </location>
</feature>
<accession>A0A068YAR3</accession>
<keyword evidence="7" id="KW-1185">Reference proteome</keyword>
<feature type="transmembrane region" description="Helical" evidence="5">
    <location>
        <begin position="260"/>
        <end position="279"/>
    </location>
</feature>
<reference evidence="6" key="2">
    <citation type="submission" date="2015-11" db="EMBL/GenBank/DDBJ databases">
        <authorList>
            <person name="Zhang Y."/>
            <person name="Guo Z."/>
        </authorList>
    </citation>
    <scope>NUCLEOTIDE SEQUENCE</scope>
</reference>
<reference evidence="6" key="1">
    <citation type="journal article" date="2013" name="Nature">
        <title>The genomes of four tapeworm species reveal adaptations to parasitism.</title>
        <authorList>
            <person name="Tsai I.J."/>
            <person name="Zarowiecki M."/>
            <person name="Holroyd N."/>
            <person name="Garciarrubio A."/>
            <person name="Sanchez-Flores A."/>
            <person name="Brooks K.L."/>
            <person name="Tracey A."/>
            <person name="Bobes R.J."/>
            <person name="Fragoso G."/>
            <person name="Sciutto E."/>
            <person name="Aslett M."/>
            <person name="Beasley H."/>
            <person name="Bennett H.M."/>
            <person name="Cai J."/>
            <person name="Camicia F."/>
            <person name="Clark R."/>
            <person name="Cucher M."/>
            <person name="De Silva N."/>
            <person name="Day T.A."/>
            <person name="Deplazes P."/>
            <person name="Estrada K."/>
            <person name="Fernandez C."/>
            <person name="Holland P.W."/>
            <person name="Hou J."/>
            <person name="Hu S."/>
            <person name="Huckvale T."/>
            <person name="Hung S.S."/>
            <person name="Kamenetzky L."/>
            <person name="Keane J.A."/>
            <person name="Kiss F."/>
            <person name="Koziol U."/>
            <person name="Lambert O."/>
            <person name="Liu K."/>
            <person name="Luo X."/>
            <person name="Luo Y."/>
            <person name="Macchiaroli N."/>
            <person name="Nichol S."/>
            <person name="Paps J."/>
            <person name="Parkinson J."/>
            <person name="Pouchkina-Stantcheva N."/>
            <person name="Riddiford N."/>
            <person name="Rosenzvit M."/>
            <person name="Salinas G."/>
            <person name="Wasmuth J.D."/>
            <person name="Zamanian M."/>
            <person name="Zheng Y."/>
            <person name="Cai X."/>
            <person name="Soberon X."/>
            <person name="Olson P.D."/>
            <person name="Laclette J.P."/>
            <person name="Brehm K."/>
            <person name="Berriman M."/>
            <person name="Garciarrubio A."/>
            <person name="Bobes R.J."/>
            <person name="Fragoso G."/>
            <person name="Sanchez-Flores A."/>
            <person name="Estrada K."/>
            <person name="Cevallos M.A."/>
            <person name="Morett E."/>
            <person name="Gonzalez V."/>
            <person name="Portillo T."/>
            <person name="Ochoa-Leyva A."/>
            <person name="Jose M.V."/>
            <person name="Sciutto E."/>
            <person name="Landa A."/>
            <person name="Jimenez L."/>
            <person name="Valdes V."/>
            <person name="Carrero J.C."/>
            <person name="Larralde C."/>
            <person name="Morales-Montor J."/>
            <person name="Limon-Lason J."/>
            <person name="Soberon X."/>
            <person name="Laclette J.P."/>
        </authorList>
    </citation>
    <scope>NUCLEOTIDE SEQUENCE [LARGE SCALE GENOMIC DNA]</scope>
</reference>
<organism evidence="6 7">
    <name type="scientific">Echinococcus multilocularis</name>
    <name type="common">Fox tapeworm</name>
    <dbReference type="NCBI Taxonomy" id="6211"/>
    <lineage>
        <taxon>Eukaryota</taxon>
        <taxon>Metazoa</taxon>
        <taxon>Spiralia</taxon>
        <taxon>Lophotrochozoa</taxon>
        <taxon>Platyhelminthes</taxon>
        <taxon>Cestoda</taxon>
        <taxon>Eucestoda</taxon>
        <taxon>Cyclophyllidea</taxon>
        <taxon>Taeniidae</taxon>
        <taxon>Echinococcus</taxon>
    </lineage>
</organism>
<dbReference type="OMA" id="FILAYEY"/>